<proteinExistence type="predicted"/>
<evidence type="ECO:0000313" key="2">
    <source>
        <dbReference type="EMBL" id="QDZ07357.1"/>
    </source>
</evidence>
<dbReference type="RefSeq" id="WP_146570719.1">
    <property type="nucleotide sequence ID" value="NZ_CP042306.1"/>
</dbReference>
<keyword evidence="1" id="KW-0472">Membrane</keyword>
<reference evidence="2 3" key="1">
    <citation type="submission" date="2019-07" db="EMBL/GenBank/DDBJ databases">
        <title>Full genome sequence of Sphingomonas sp. 4R-6-7(HKS19).</title>
        <authorList>
            <person name="Im W.-T."/>
        </authorList>
    </citation>
    <scope>NUCLEOTIDE SEQUENCE [LARGE SCALE GENOMIC DNA]</scope>
    <source>
        <strain evidence="2 3">HKS19</strain>
    </source>
</reference>
<protein>
    <submittedName>
        <fullName evidence="2">Flp family type IVb pilin</fullName>
    </submittedName>
</protein>
<feature type="transmembrane region" description="Helical" evidence="1">
    <location>
        <begin position="21"/>
        <end position="38"/>
    </location>
</feature>
<keyword evidence="3" id="KW-1185">Reference proteome</keyword>
<dbReference type="AlphaFoldDB" id="A0A5B8LGL8"/>
<keyword evidence="1" id="KW-1133">Transmembrane helix</keyword>
<evidence type="ECO:0000313" key="3">
    <source>
        <dbReference type="Proteomes" id="UP000315673"/>
    </source>
</evidence>
<evidence type="ECO:0000256" key="1">
    <source>
        <dbReference type="SAM" id="Phobius"/>
    </source>
</evidence>
<keyword evidence="1" id="KW-0812">Transmembrane</keyword>
<dbReference type="InterPro" id="IPR007047">
    <property type="entry name" value="Flp_Fap"/>
</dbReference>
<organism evidence="2 3">
    <name type="scientific">Sphingomonas panacisoli</name>
    <dbReference type="NCBI Taxonomy" id="1813879"/>
    <lineage>
        <taxon>Bacteria</taxon>
        <taxon>Pseudomonadati</taxon>
        <taxon>Pseudomonadota</taxon>
        <taxon>Alphaproteobacteria</taxon>
        <taxon>Sphingomonadales</taxon>
        <taxon>Sphingomonadaceae</taxon>
        <taxon>Sphingomonas</taxon>
    </lineage>
</organism>
<sequence length="55" mass="5729">MKTIRKIFTNKKGATAIEYGLIAALIAVAAIAAMQGLGNQLKTTFGNVSSNMKAS</sequence>
<accession>A0A5B8LGL8</accession>
<dbReference type="Proteomes" id="UP000315673">
    <property type="component" value="Chromosome"/>
</dbReference>
<gene>
    <name evidence="2" type="ORF">FPZ24_07585</name>
</gene>
<dbReference type="Pfam" id="PF04964">
    <property type="entry name" value="Flp_Fap"/>
    <property type="match status" value="1"/>
</dbReference>
<dbReference type="KEGG" id="spai:FPZ24_07585"/>
<name>A0A5B8LGL8_9SPHN</name>
<dbReference type="EMBL" id="CP042306">
    <property type="protein sequence ID" value="QDZ07357.1"/>
    <property type="molecule type" value="Genomic_DNA"/>
</dbReference>